<dbReference type="Proteomes" id="UP000327013">
    <property type="component" value="Chromosome 8"/>
</dbReference>
<evidence type="ECO:0000256" key="1">
    <source>
        <dbReference type="SAM" id="MobiDB-lite"/>
    </source>
</evidence>
<feature type="chain" id="PRO_5024308668" evidence="2">
    <location>
        <begin position="29"/>
        <end position="103"/>
    </location>
</feature>
<evidence type="ECO:0000313" key="3">
    <source>
        <dbReference type="EMBL" id="KAE8124293.1"/>
    </source>
</evidence>
<protein>
    <submittedName>
        <fullName evidence="3">Uncharacterized protein</fullName>
    </submittedName>
</protein>
<dbReference type="EMBL" id="CM017328">
    <property type="protein sequence ID" value="KAE8124293.1"/>
    <property type="molecule type" value="Genomic_DNA"/>
</dbReference>
<feature type="region of interest" description="Disordered" evidence="1">
    <location>
        <begin position="76"/>
        <end position="103"/>
    </location>
</feature>
<reference evidence="3 4" key="1">
    <citation type="submission" date="2019-06" db="EMBL/GenBank/DDBJ databases">
        <title>A chromosomal-level reference genome of Carpinus fangiana (Coryloideae, Betulaceae).</title>
        <authorList>
            <person name="Yang X."/>
            <person name="Wang Z."/>
            <person name="Zhang L."/>
            <person name="Hao G."/>
            <person name="Liu J."/>
            <person name="Yang Y."/>
        </authorList>
    </citation>
    <scope>NUCLEOTIDE SEQUENCE [LARGE SCALE GENOMIC DNA]</scope>
    <source>
        <strain evidence="3">Cfa_2016G</strain>
        <tissue evidence="3">Leaf</tissue>
    </source>
</reference>
<dbReference type="OrthoDB" id="1641969at2759"/>
<name>A0A5N6RSW9_9ROSI</name>
<accession>A0A5N6RSW9</accession>
<organism evidence="3 4">
    <name type="scientific">Carpinus fangiana</name>
    <dbReference type="NCBI Taxonomy" id="176857"/>
    <lineage>
        <taxon>Eukaryota</taxon>
        <taxon>Viridiplantae</taxon>
        <taxon>Streptophyta</taxon>
        <taxon>Embryophyta</taxon>
        <taxon>Tracheophyta</taxon>
        <taxon>Spermatophyta</taxon>
        <taxon>Magnoliopsida</taxon>
        <taxon>eudicotyledons</taxon>
        <taxon>Gunneridae</taxon>
        <taxon>Pentapetalae</taxon>
        <taxon>rosids</taxon>
        <taxon>fabids</taxon>
        <taxon>Fagales</taxon>
        <taxon>Betulaceae</taxon>
        <taxon>Carpinus</taxon>
    </lineage>
</organism>
<dbReference type="AlphaFoldDB" id="A0A5N6RSW9"/>
<gene>
    <name evidence="3" type="ORF">FH972_019192</name>
</gene>
<keyword evidence="4" id="KW-1185">Reference proteome</keyword>
<keyword evidence="2" id="KW-0732">Signal</keyword>
<proteinExistence type="predicted"/>
<sequence length="103" mass="11383">MSHFPAKVMATLVALLFLLVADITSTSASLPYYGGQKCLSLDVLTKTIPRLEGSFEGLNINSKKIVYFRSLRKRGLLPPPSPVRNRPISWKKPEPAPPPPQIL</sequence>
<evidence type="ECO:0000256" key="2">
    <source>
        <dbReference type="SAM" id="SignalP"/>
    </source>
</evidence>
<feature type="signal peptide" evidence="2">
    <location>
        <begin position="1"/>
        <end position="28"/>
    </location>
</feature>
<evidence type="ECO:0000313" key="4">
    <source>
        <dbReference type="Proteomes" id="UP000327013"/>
    </source>
</evidence>